<dbReference type="InterPro" id="IPR044924">
    <property type="entry name" value="HAD-SF_hydro_IA_REG-2-like_cap"/>
</dbReference>
<dbReference type="CDD" id="cd16415">
    <property type="entry name" value="HAD_dREG-2_like"/>
    <property type="match status" value="1"/>
</dbReference>
<dbReference type="SFLD" id="SFLDG01129">
    <property type="entry name" value="C1.5:_HAD__Beta-PGM__Phosphata"/>
    <property type="match status" value="1"/>
</dbReference>
<dbReference type="WBParaSite" id="sdigi.contig691.g9506.t1">
    <property type="protein sequence ID" value="sdigi.contig691.g9506.t1"/>
    <property type="gene ID" value="sdigi.contig691.g9506"/>
</dbReference>
<dbReference type="GO" id="GO:0005634">
    <property type="term" value="C:nucleus"/>
    <property type="evidence" value="ECO:0007669"/>
    <property type="project" value="TreeGrafter"/>
</dbReference>
<dbReference type="AlphaFoldDB" id="A0A915Q6G9"/>
<dbReference type="InterPro" id="IPR006439">
    <property type="entry name" value="HAD-SF_hydro_IA"/>
</dbReference>
<dbReference type="InterPro" id="IPR011949">
    <property type="entry name" value="HAD-SF_hydro_IA_REG-2-like"/>
</dbReference>
<name>A0A915Q6G9_9BILA</name>
<dbReference type="InterPro" id="IPR023214">
    <property type="entry name" value="HAD_sf"/>
</dbReference>
<reference evidence="2" key="1">
    <citation type="submission" date="2022-11" db="UniProtKB">
        <authorList>
            <consortium name="WormBaseParasite"/>
        </authorList>
    </citation>
    <scope>IDENTIFICATION</scope>
</reference>
<dbReference type="Gene3D" id="3.40.50.1000">
    <property type="entry name" value="HAD superfamily/HAD-like"/>
    <property type="match status" value="1"/>
</dbReference>
<dbReference type="SFLD" id="SFLDS00003">
    <property type="entry name" value="Haloacid_Dehalogenase"/>
    <property type="match status" value="1"/>
</dbReference>
<dbReference type="Gene3D" id="1.10.150.720">
    <property type="entry name" value="Haloacid dehalogenase-like hydrolase"/>
    <property type="match status" value="1"/>
</dbReference>
<evidence type="ECO:0000313" key="2">
    <source>
        <dbReference type="WBParaSite" id="sdigi.contig691.g9506.t1"/>
    </source>
</evidence>
<dbReference type="PANTHER" id="PTHR46191:SF2">
    <property type="entry name" value="HALOACID DEHALOGENASE-LIKE HYDROLASE DOMAIN-CONTAINING PROTEIN 3"/>
    <property type="match status" value="1"/>
</dbReference>
<dbReference type="NCBIfam" id="TIGR01549">
    <property type="entry name" value="HAD-SF-IA-v1"/>
    <property type="match status" value="1"/>
</dbReference>
<dbReference type="InterPro" id="IPR051828">
    <property type="entry name" value="HAD-like_hydrolase_domain"/>
</dbReference>
<dbReference type="Proteomes" id="UP000887581">
    <property type="component" value="Unplaced"/>
</dbReference>
<keyword evidence="1" id="KW-1185">Reference proteome</keyword>
<sequence length="254" mass="29440">MKGFLPCASQRFPLSDCSVLDGKKLRVITLDALKTLICLEQSPGITYADFAKRHNVQCDSINLDEVFRRNFKNLSKRKLCYGYRKDGDVAWWIELVKNCFTDIGKNCAEIDEMAHELFVHYGSTKPWQLVDNQVHNHLEELQRRGIRLGIISNFDRRLRNILDNFKLSSYFEVMFLSGEIGVEKPNKQIFEKAAKYFQIDDMEEMLHVGDDEEKDFNGAKKAGARAVLLNPNKAEHDKRKYVICSLDEIIKKLE</sequence>
<dbReference type="NCBIfam" id="TIGR02252">
    <property type="entry name" value="DREG-2"/>
    <property type="match status" value="1"/>
</dbReference>
<proteinExistence type="predicted"/>
<dbReference type="SUPFAM" id="SSF56784">
    <property type="entry name" value="HAD-like"/>
    <property type="match status" value="1"/>
</dbReference>
<dbReference type="PANTHER" id="PTHR46191">
    <property type="match status" value="1"/>
</dbReference>
<evidence type="ECO:0000313" key="1">
    <source>
        <dbReference type="Proteomes" id="UP000887581"/>
    </source>
</evidence>
<dbReference type="InterPro" id="IPR036412">
    <property type="entry name" value="HAD-like_sf"/>
</dbReference>
<dbReference type="Pfam" id="PF00702">
    <property type="entry name" value="Hydrolase"/>
    <property type="match status" value="1"/>
</dbReference>
<accession>A0A915Q6G9</accession>
<protein>
    <submittedName>
        <fullName evidence="2">Haloacid dehalogenase-like hydrolase domain-containing protein 3</fullName>
    </submittedName>
</protein>
<organism evidence="1 2">
    <name type="scientific">Setaria digitata</name>
    <dbReference type="NCBI Taxonomy" id="48799"/>
    <lineage>
        <taxon>Eukaryota</taxon>
        <taxon>Metazoa</taxon>
        <taxon>Ecdysozoa</taxon>
        <taxon>Nematoda</taxon>
        <taxon>Chromadorea</taxon>
        <taxon>Rhabditida</taxon>
        <taxon>Spirurina</taxon>
        <taxon>Spiruromorpha</taxon>
        <taxon>Filarioidea</taxon>
        <taxon>Setariidae</taxon>
        <taxon>Setaria</taxon>
    </lineage>
</organism>